<dbReference type="PANTHER" id="PTHR22847:SF637">
    <property type="entry name" value="WD REPEAT DOMAIN 5B"/>
    <property type="match status" value="1"/>
</dbReference>
<dbReference type="PANTHER" id="PTHR22847">
    <property type="entry name" value="WD40 REPEAT PROTEIN"/>
    <property type="match status" value="1"/>
</dbReference>
<evidence type="ECO:0000256" key="2">
    <source>
        <dbReference type="ARBA" id="ARBA00022737"/>
    </source>
</evidence>
<dbReference type="InterPro" id="IPR015943">
    <property type="entry name" value="WD40/YVTN_repeat-like_dom_sf"/>
</dbReference>
<evidence type="ECO:0000313" key="5">
    <source>
        <dbReference type="Proteomes" id="UP000184315"/>
    </source>
</evidence>
<name>A0A1J1LTA3_9CYAN</name>
<dbReference type="SMART" id="SM00320">
    <property type="entry name" value="WD40"/>
    <property type="match status" value="1"/>
</dbReference>
<dbReference type="EMBL" id="CZDF01000180">
    <property type="protein sequence ID" value="CUR35835.1"/>
    <property type="molecule type" value="Genomic_DNA"/>
</dbReference>
<accession>A0A1J1LTA3</accession>
<keyword evidence="5" id="KW-1185">Reference proteome</keyword>
<organism evidence="4 5">
    <name type="scientific">Planktothrix tepida PCC 9214</name>
    <dbReference type="NCBI Taxonomy" id="671072"/>
    <lineage>
        <taxon>Bacteria</taxon>
        <taxon>Bacillati</taxon>
        <taxon>Cyanobacteriota</taxon>
        <taxon>Cyanophyceae</taxon>
        <taxon>Oscillatoriophycideae</taxon>
        <taxon>Oscillatoriales</taxon>
        <taxon>Microcoleaceae</taxon>
        <taxon>Planktothrix</taxon>
    </lineage>
</organism>
<dbReference type="PROSITE" id="PS50294">
    <property type="entry name" value="WD_REPEATS_REGION"/>
    <property type="match status" value="2"/>
</dbReference>
<dbReference type="Pfam" id="PF00400">
    <property type="entry name" value="WD40"/>
    <property type="match status" value="2"/>
</dbReference>
<proteinExistence type="predicted"/>
<feature type="repeat" description="WD" evidence="3">
    <location>
        <begin position="1"/>
        <end position="22"/>
    </location>
</feature>
<reference evidence="5" key="1">
    <citation type="submission" date="2015-10" db="EMBL/GenBank/DDBJ databases">
        <authorList>
            <person name="Regsiter A."/>
            <person name="william w."/>
        </authorList>
    </citation>
    <scope>NUCLEOTIDE SEQUENCE [LARGE SCALE GENOMIC DNA]</scope>
</reference>
<dbReference type="SUPFAM" id="SSF50978">
    <property type="entry name" value="WD40 repeat-like"/>
    <property type="match status" value="1"/>
</dbReference>
<feature type="repeat" description="WD" evidence="3">
    <location>
        <begin position="23"/>
        <end position="54"/>
    </location>
</feature>
<dbReference type="PROSITE" id="PS50082">
    <property type="entry name" value="WD_REPEATS_2"/>
    <property type="match status" value="2"/>
</dbReference>
<dbReference type="InterPro" id="IPR036322">
    <property type="entry name" value="WD40_repeat_dom_sf"/>
</dbReference>
<dbReference type="InterPro" id="IPR001680">
    <property type="entry name" value="WD40_rpt"/>
</dbReference>
<evidence type="ECO:0000256" key="3">
    <source>
        <dbReference type="PROSITE-ProRule" id="PRU00221"/>
    </source>
</evidence>
<sequence length="59" mass="6363">MSGSEDQTIKLWEIETGEEICTLTGHTGIVYSVAISPDNQTIVSGSQDGTIKIWRPVLG</sequence>
<dbReference type="STRING" id="671072.PL9214720105"/>
<gene>
    <name evidence="4" type="ORF">PL9214720105</name>
</gene>
<dbReference type="Gene3D" id="2.130.10.10">
    <property type="entry name" value="YVTN repeat-like/Quinoprotein amine dehydrogenase"/>
    <property type="match status" value="1"/>
</dbReference>
<evidence type="ECO:0000313" key="4">
    <source>
        <dbReference type="EMBL" id="CUR35835.1"/>
    </source>
</evidence>
<keyword evidence="1 3" id="KW-0853">WD repeat</keyword>
<keyword evidence="2" id="KW-0677">Repeat</keyword>
<evidence type="ECO:0000256" key="1">
    <source>
        <dbReference type="ARBA" id="ARBA00022574"/>
    </source>
</evidence>
<protein>
    <submittedName>
        <fullName evidence="4">Uncharacterized protein</fullName>
    </submittedName>
</protein>
<dbReference type="AlphaFoldDB" id="A0A1J1LTA3"/>
<dbReference type="Proteomes" id="UP000184315">
    <property type="component" value="Unassembled WGS sequence"/>
</dbReference>